<keyword evidence="3" id="KW-1185">Reference proteome</keyword>
<evidence type="ECO:0008006" key="4">
    <source>
        <dbReference type="Google" id="ProtNLM"/>
    </source>
</evidence>
<reference evidence="3" key="1">
    <citation type="submission" date="2019-07" db="EMBL/GenBank/DDBJ databases">
        <title>Bacillus alkalisoli sp. nov. isolated from saline soil.</title>
        <authorList>
            <person name="Sun J.-Q."/>
            <person name="Xu L."/>
        </authorList>
    </citation>
    <scope>NUCLEOTIDE SEQUENCE [LARGE SCALE GENOMIC DNA]</scope>
    <source>
        <strain evidence="3">M4U3P1</strain>
    </source>
</reference>
<keyword evidence="1" id="KW-1133">Transmembrane helix</keyword>
<evidence type="ECO:0000256" key="1">
    <source>
        <dbReference type="SAM" id="Phobius"/>
    </source>
</evidence>
<feature type="transmembrane region" description="Helical" evidence="1">
    <location>
        <begin position="44"/>
        <end position="62"/>
    </location>
</feature>
<feature type="transmembrane region" description="Helical" evidence="1">
    <location>
        <begin position="182"/>
        <end position="207"/>
    </location>
</feature>
<name>A0A859FIM2_9BACI</name>
<dbReference type="EMBL" id="CP041372">
    <property type="protein sequence ID" value="QKS72604.1"/>
    <property type="molecule type" value="Genomic_DNA"/>
</dbReference>
<evidence type="ECO:0000313" key="2">
    <source>
        <dbReference type="EMBL" id="QKS72604.1"/>
    </source>
</evidence>
<feature type="transmembrane region" description="Helical" evidence="1">
    <location>
        <begin position="383"/>
        <end position="401"/>
    </location>
</feature>
<protein>
    <recommendedName>
        <fullName evidence="4">O-antigen ligase domain-containing protein</fullName>
    </recommendedName>
</protein>
<feature type="transmembrane region" description="Helical" evidence="1">
    <location>
        <begin position="349"/>
        <end position="371"/>
    </location>
</feature>
<dbReference type="Proteomes" id="UP000318138">
    <property type="component" value="Chromosome"/>
</dbReference>
<keyword evidence="1" id="KW-0472">Membrane</keyword>
<dbReference type="KEGG" id="psua:FLK61_38990"/>
<feature type="transmembrane region" description="Helical" evidence="1">
    <location>
        <begin position="264"/>
        <end position="284"/>
    </location>
</feature>
<accession>A0A859FIM2</accession>
<organism evidence="2 3">
    <name type="scientific">Paenalkalicoccus suaedae</name>
    <dbReference type="NCBI Taxonomy" id="2592382"/>
    <lineage>
        <taxon>Bacteria</taxon>
        <taxon>Bacillati</taxon>
        <taxon>Bacillota</taxon>
        <taxon>Bacilli</taxon>
        <taxon>Bacillales</taxon>
        <taxon>Bacillaceae</taxon>
        <taxon>Paenalkalicoccus</taxon>
    </lineage>
</organism>
<feature type="transmembrane region" description="Helical" evidence="1">
    <location>
        <begin position="69"/>
        <end position="88"/>
    </location>
</feature>
<gene>
    <name evidence="2" type="ORF">FLK61_38990</name>
</gene>
<feature type="transmembrane region" description="Helical" evidence="1">
    <location>
        <begin position="129"/>
        <end position="150"/>
    </location>
</feature>
<evidence type="ECO:0000313" key="3">
    <source>
        <dbReference type="Proteomes" id="UP000318138"/>
    </source>
</evidence>
<keyword evidence="1" id="KW-0812">Transmembrane</keyword>
<feature type="transmembrane region" description="Helical" evidence="1">
    <location>
        <begin position="20"/>
        <end position="38"/>
    </location>
</feature>
<feature type="transmembrane region" description="Helical" evidence="1">
    <location>
        <begin position="407"/>
        <end position="426"/>
    </location>
</feature>
<proteinExistence type="predicted"/>
<sequence length="442" mass="49590">MQEMTSLSNIPGCRGDGMSLHSLFLFFILFIFIYGWKVTDILDLILLTSIFLIFYVFVLLRARLSRQIVFILAILYGLSLYAFLIIALNGTSELQFAMRSARSLINFGGGVALVYLYHRQHKEEFVKQLISHLFIAILLHGVLIIAMYLVDDFRNVIYQLTSAHSIVNNNYPFMNGLRITGLTYGLASTSVLQMFGILLMPAMLYYWGKSMLKNSLIVLGTVIILLSITLAGNSGLLLSILLLPFVSLMTFSRQRVLGVILKSIKISVPSIIVIVLSQSVLSFMPDQFHRYTIEKVGEVGEVFTNSGETSTTITLMDMYHLPNNVTVFLFGSGELGRGEAGNTPSDVGWIRWIFAVGIFGSVIMVIPYLYAMWKALGLRSKQRCLSVLTFAILIGSFLLHFKEVGLYNRNAWSVQSVLISACLFVYNHKNLKEDQIEGESTL</sequence>
<dbReference type="AlphaFoldDB" id="A0A859FIM2"/>